<dbReference type="Proteomes" id="UP000283633">
    <property type="component" value="Unassembled WGS sequence"/>
</dbReference>
<dbReference type="RefSeq" id="WP_125071912.1">
    <property type="nucleotide sequence ID" value="NZ_QWZQ01000013.1"/>
</dbReference>
<gene>
    <name evidence="4" type="ORF">D1831_05435</name>
</gene>
<dbReference type="Gene3D" id="3.40.630.30">
    <property type="match status" value="1"/>
</dbReference>
<dbReference type="Pfam" id="PF00583">
    <property type="entry name" value="Acetyltransf_1"/>
    <property type="match status" value="1"/>
</dbReference>
<accession>A0A3R8KM42</accession>
<evidence type="ECO:0000256" key="2">
    <source>
        <dbReference type="ARBA" id="ARBA00023315"/>
    </source>
</evidence>
<evidence type="ECO:0000313" key="5">
    <source>
        <dbReference type="Proteomes" id="UP000283633"/>
    </source>
</evidence>
<dbReference type="EMBL" id="QWZQ01000013">
    <property type="protein sequence ID" value="RRK10872.1"/>
    <property type="molecule type" value="Genomic_DNA"/>
</dbReference>
<name>A0A3R8KM42_9LACO</name>
<evidence type="ECO:0000313" key="4">
    <source>
        <dbReference type="EMBL" id="RRK10872.1"/>
    </source>
</evidence>
<dbReference type="OrthoDB" id="9800797at2"/>
<dbReference type="CDD" id="cd04301">
    <property type="entry name" value="NAT_SF"/>
    <property type="match status" value="1"/>
</dbReference>
<reference evidence="4 5" key="1">
    <citation type="submission" date="2018-08" db="EMBL/GenBank/DDBJ databases">
        <title>Genome Lactobacillus garii FI11369.</title>
        <authorList>
            <person name="Diaz M."/>
            <person name="Narbad A."/>
        </authorList>
    </citation>
    <scope>NUCLEOTIDE SEQUENCE [LARGE SCALE GENOMIC DNA]</scope>
    <source>
        <strain evidence="4 5">FI11369</strain>
    </source>
</reference>
<sequence>MLTVRKFQDQDANAVTHLVAKTLRSSNAADYSAAYLNKLVQRMTPAWFCERAAATHFYVICAGPTIIATGAIGPYWGRQDESSLFTIFVDPQFQGRGCGRLIINTLEADPYFKRAHRIEIPASITAVNFYRRMGYHVKAGGPFPDEEGLYRLEKFRSGEG</sequence>
<dbReference type="PROSITE" id="PS51186">
    <property type="entry name" value="GNAT"/>
    <property type="match status" value="1"/>
</dbReference>
<proteinExistence type="predicted"/>
<evidence type="ECO:0000256" key="1">
    <source>
        <dbReference type="ARBA" id="ARBA00022679"/>
    </source>
</evidence>
<dbReference type="InterPro" id="IPR016181">
    <property type="entry name" value="Acyl_CoA_acyltransferase"/>
</dbReference>
<keyword evidence="5" id="KW-1185">Reference proteome</keyword>
<dbReference type="InterPro" id="IPR050832">
    <property type="entry name" value="Bact_Acetyltransf"/>
</dbReference>
<keyword evidence="1 4" id="KW-0808">Transferase</keyword>
<dbReference type="PANTHER" id="PTHR43877">
    <property type="entry name" value="AMINOALKYLPHOSPHONATE N-ACETYLTRANSFERASE-RELATED-RELATED"/>
    <property type="match status" value="1"/>
</dbReference>
<evidence type="ECO:0000259" key="3">
    <source>
        <dbReference type="PROSITE" id="PS51186"/>
    </source>
</evidence>
<dbReference type="AlphaFoldDB" id="A0A3R8KM42"/>
<feature type="domain" description="N-acetyltransferase" evidence="3">
    <location>
        <begin position="2"/>
        <end position="157"/>
    </location>
</feature>
<dbReference type="SUPFAM" id="SSF55729">
    <property type="entry name" value="Acyl-CoA N-acyltransferases (Nat)"/>
    <property type="match status" value="1"/>
</dbReference>
<comment type="caution">
    <text evidence="4">The sequence shown here is derived from an EMBL/GenBank/DDBJ whole genome shotgun (WGS) entry which is preliminary data.</text>
</comment>
<organism evidence="4 5">
    <name type="scientific">Lactiplantibacillus garii</name>
    <dbReference type="NCBI Taxonomy" id="2306423"/>
    <lineage>
        <taxon>Bacteria</taxon>
        <taxon>Bacillati</taxon>
        <taxon>Bacillota</taxon>
        <taxon>Bacilli</taxon>
        <taxon>Lactobacillales</taxon>
        <taxon>Lactobacillaceae</taxon>
        <taxon>Lactiplantibacillus</taxon>
    </lineage>
</organism>
<dbReference type="GO" id="GO:0016747">
    <property type="term" value="F:acyltransferase activity, transferring groups other than amino-acyl groups"/>
    <property type="evidence" value="ECO:0007669"/>
    <property type="project" value="InterPro"/>
</dbReference>
<protein>
    <submittedName>
        <fullName evidence="4">N-acetyltransferase</fullName>
    </submittedName>
</protein>
<keyword evidence="2" id="KW-0012">Acyltransferase</keyword>
<dbReference type="InterPro" id="IPR000182">
    <property type="entry name" value="GNAT_dom"/>
</dbReference>